<feature type="region of interest" description="Disordered" evidence="9">
    <location>
        <begin position="60"/>
        <end position="83"/>
    </location>
</feature>
<feature type="binding site" evidence="8">
    <location>
        <begin position="282"/>
        <end position="285"/>
    </location>
    <ligand>
        <name>GTP</name>
        <dbReference type="ChEBI" id="CHEBI:37565"/>
    </ligand>
</feature>
<dbReference type="SUPFAM" id="SSF52540">
    <property type="entry name" value="P-loop containing nucleoside triphosphate hydrolases"/>
    <property type="match status" value="1"/>
</dbReference>
<keyword evidence="3 8" id="KW-0479">Metal-binding</keyword>
<feature type="binding site" evidence="8">
    <location>
        <begin position="165"/>
        <end position="172"/>
    </location>
    <ligand>
        <name>GTP</name>
        <dbReference type="ChEBI" id="CHEBI:37565"/>
    </ligand>
</feature>
<comment type="function">
    <text evidence="8">An essential GTPase which binds GTP, GDP and possibly (p)ppGpp with moderate affinity, with high nucleotide exchange rates and a fairly low GTP hydrolysis rate. Plays a role in control of the cell cycle, stress response, ribosome biogenesis and in those bacteria that undergo differentiation, in morphogenesis control.</text>
</comment>
<dbReference type="AlphaFoldDB" id="A0A518D2N3"/>
<dbReference type="HAMAP" id="MF_01454">
    <property type="entry name" value="GTPase_Obg"/>
    <property type="match status" value="1"/>
</dbReference>
<evidence type="ECO:0000256" key="8">
    <source>
        <dbReference type="HAMAP-Rule" id="MF_01454"/>
    </source>
</evidence>
<dbReference type="Gene3D" id="3.40.50.300">
    <property type="entry name" value="P-loop containing nucleotide triphosphate hydrolases"/>
    <property type="match status" value="1"/>
</dbReference>
<evidence type="ECO:0000256" key="2">
    <source>
        <dbReference type="ARBA" id="ARBA00022490"/>
    </source>
</evidence>
<evidence type="ECO:0000259" key="11">
    <source>
        <dbReference type="PROSITE" id="PS51883"/>
    </source>
</evidence>
<feature type="binding site" evidence="8">
    <location>
        <begin position="308"/>
        <end position="310"/>
    </location>
    <ligand>
        <name>GTP</name>
        <dbReference type="ChEBI" id="CHEBI:37565"/>
    </ligand>
</feature>
<feature type="domain" description="Obg" evidence="11">
    <location>
        <begin position="1"/>
        <end position="158"/>
    </location>
</feature>
<dbReference type="EMBL" id="CP036290">
    <property type="protein sequence ID" value="QDU85736.1"/>
    <property type="molecule type" value="Genomic_DNA"/>
</dbReference>
<dbReference type="GO" id="GO:0003924">
    <property type="term" value="F:GTPase activity"/>
    <property type="evidence" value="ECO:0007669"/>
    <property type="project" value="UniProtKB-UniRule"/>
</dbReference>
<keyword evidence="2 8" id="KW-0963">Cytoplasm</keyword>
<dbReference type="GO" id="GO:0042254">
    <property type="term" value="P:ribosome biogenesis"/>
    <property type="evidence" value="ECO:0007669"/>
    <property type="project" value="UniProtKB-UniRule"/>
</dbReference>
<dbReference type="PANTHER" id="PTHR11702:SF31">
    <property type="entry name" value="MITOCHONDRIAL RIBOSOME-ASSOCIATED GTPASE 2"/>
    <property type="match status" value="1"/>
</dbReference>
<dbReference type="GO" id="GO:0000287">
    <property type="term" value="F:magnesium ion binding"/>
    <property type="evidence" value="ECO:0007669"/>
    <property type="project" value="InterPro"/>
</dbReference>
<evidence type="ECO:0000256" key="3">
    <source>
        <dbReference type="ARBA" id="ARBA00022723"/>
    </source>
</evidence>
<dbReference type="PANTHER" id="PTHR11702">
    <property type="entry name" value="DEVELOPMENTALLY REGULATED GTP-BINDING PROTEIN-RELATED"/>
    <property type="match status" value="1"/>
</dbReference>
<keyword evidence="7 8" id="KW-0342">GTP-binding</keyword>
<keyword evidence="4 8" id="KW-0547">Nucleotide-binding</keyword>
<gene>
    <name evidence="8 12" type="primary">obg</name>
    <name evidence="12" type="ORF">Pla163_28700</name>
</gene>
<dbReference type="PROSITE" id="PS51883">
    <property type="entry name" value="OBG"/>
    <property type="match status" value="1"/>
</dbReference>
<organism evidence="12 13">
    <name type="scientific">Rohdeia mirabilis</name>
    <dbReference type="NCBI Taxonomy" id="2528008"/>
    <lineage>
        <taxon>Bacteria</taxon>
        <taxon>Pseudomonadati</taxon>
        <taxon>Planctomycetota</taxon>
        <taxon>Planctomycetia</taxon>
        <taxon>Planctomycetia incertae sedis</taxon>
        <taxon>Rohdeia</taxon>
    </lineage>
</organism>
<sequence>MFVDECQIHVAAGRGGDGCLSFRREKYVPRGGPDGGDGGRGASVVLEASGHVNSLLKVARRPHYRADNGRPGGSSNKSGRGADDLVVEVPAGTQIYDAERGQLLGDLVNPGDRLEVARGGRGGRGNASFATSVKQAPRETEPGDAGERRDLRLELKLFAQVGLVGLPNAGKSTFLSSVSRATPKVADYPFTTLHPQVGIAEVGTYDTLVLADLPGLIEGAAEGHGLGHRFLKHVERCRVLLFLADVSDGADTAALEAVATLRRELERYSDELAARPWLVAATKVEDETSAQRASELAEALGQPVRAISSHTGAGVNELLAELHRLVRTEEGAEPVF</sequence>
<comment type="cofactor">
    <cofactor evidence="8">
        <name>Mg(2+)</name>
        <dbReference type="ChEBI" id="CHEBI:18420"/>
    </cofactor>
</comment>
<dbReference type="GO" id="GO:0043022">
    <property type="term" value="F:ribosome binding"/>
    <property type="evidence" value="ECO:0007669"/>
    <property type="project" value="UniProtKB-ARBA"/>
</dbReference>
<dbReference type="NCBIfam" id="NF008955">
    <property type="entry name" value="PRK12297.1"/>
    <property type="match status" value="1"/>
</dbReference>
<dbReference type="NCBIfam" id="TIGR02729">
    <property type="entry name" value="Obg_CgtA"/>
    <property type="match status" value="1"/>
</dbReference>
<keyword evidence="5 8" id="KW-0378">Hydrolase</keyword>
<comment type="subunit">
    <text evidence="8">Monomer.</text>
</comment>
<evidence type="ECO:0000256" key="7">
    <source>
        <dbReference type="ARBA" id="ARBA00023134"/>
    </source>
</evidence>
<evidence type="ECO:0000256" key="1">
    <source>
        <dbReference type="ARBA" id="ARBA00007699"/>
    </source>
</evidence>
<evidence type="ECO:0000256" key="6">
    <source>
        <dbReference type="ARBA" id="ARBA00022842"/>
    </source>
</evidence>
<feature type="binding site" evidence="8">
    <location>
        <position position="172"/>
    </location>
    <ligand>
        <name>Mg(2+)</name>
        <dbReference type="ChEBI" id="CHEBI:18420"/>
    </ligand>
</feature>
<evidence type="ECO:0000256" key="4">
    <source>
        <dbReference type="ARBA" id="ARBA00022741"/>
    </source>
</evidence>
<evidence type="ECO:0000259" key="10">
    <source>
        <dbReference type="PROSITE" id="PS51710"/>
    </source>
</evidence>
<dbReference type="Pfam" id="PF01018">
    <property type="entry name" value="GTP1_OBG"/>
    <property type="match status" value="1"/>
</dbReference>
<dbReference type="Pfam" id="PF01926">
    <property type="entry name" value="MMR_HSR1"/>
    <property type="match status" value="1"/>
</dbReference>
<dbReference type="InterPro" id="IPR006074">
    <property type="entry name" value="GTP1-OBG_CS"/>
</dbReference>
<accession>A0A518D2N3</accession>
<dbReference type="InterPro" id="IPR045086">
    <property type="entry name" value="OBG_GTPase"/>
</dbReference>
<feature type="binding site" evidence="8">
    <location>
        <begin position="190"/>
        <end position="194"/>
    </location>
    <ligand>
        <name>GTP</name>
        <dbReference type="ChEBI" id="CHEBI:37565"/>
    </ligand>
</feature>
<dbReference type="NCBIfam" id="NF008956">
    <property type="entry name" value="PRK12299.1"/>
    <property type="match status" value="1"/>
</dbReference>
<name>A0A518D2N3_9BACT</name>
<evidence type="ECO:0000313" key="12">
    <source>
        <dbReference type="EMBL" id="QDU85736.1"/>
    </source>
</evidence>
<dbReference type="InterPro" id="IPR014100">
    <property type="entry name" value="GTP-bd_Obg/CgtA"/>
</dbReference>
<dbReference type="GO" id="GO:0005525">
    <property type="term" value="F:GTP binding"/>
    <property type="evidence" value="ECO:0007669"/>
    <property type="project" value="UniProtKB-UniRule"/>
</dbReference>
<dbReference type="Proteomes" id="UP000319342">
    <property type="component" value="Chromosome"/>
</dbReference>
<evidence type="ECO:0000313" key="13">
    <source>
        <dbReference type="Proteomes" id="UP000319342"/>
    </source>
</evidence>
<dbReference type="PIRSF" id="PIRSF002401">
    <property type="entry name" value="GTP_bd_Obg/CgtA"/>
    <property type="match status" value="1"/>
</dbReference>
<feature type="compositionally biased region" description="Basic and acidic residues" evidence="9">
    <location>
        <begin position="136"/>
        <end position="147"/>
    </location>
</feature>
<dbReference type="InterPro" id="IPR031167">
    <property type="entry name" value="G_OBG"/>
</dbReference>
<evidence type="ECO:0000256" key="9">
    <source>
        <dbReference type="SAM" id="MobiDB-lite"/>
    </source>
</evidence>
<dbReference type="InterPro" id="IPR036726">
    <property type="entry name" value="GTP1_OBG_dom_sf"/>
</dbReference>
<dbReference type="FunFam" id="2.70.210.12:FF:000001">
    <property type="entry name" value="GTPase Obg"/>
    <property type="match status" value="1"/>
</dbReference>
<reference evidence="12 13" key="1">
    <citation type="submission" date="2019-02" db="EMBL/GenBank/DDBJ databases">
        <title>Deep-cultivation of Planctomycetes and their phenomic and genomic characterization uncovers novel biology.</title>
        <authorList>
            <person name="Wiegand S."/>
            <person name="Jogler M."/>
            <person name="Boedeker C."/>
            <person name="Pinto D."/>
            <person name="Vollmers J."/>
            <person name="Rivas-Marin E."/>
            <person name="Kohn T."/>
            <person name="Peeters S.H."/>
            <person name="Heuer A."/>
            <person name="Rast P."/>
            <person name="Oberbeckmann S."/>
            <person name="Bunk B."/>
            <person name="Jeske O."/>
            <person name="Meyerdierks A."/>
            <person name="Storesund J.E."/>
            <person name="Kallscheuer N."/>
            <person name="Luecker S."/>
            <person name="Lage O.M."/>
            <person name="Pohl T."/>
            <person name="Merkel B.J."/>
            <person name="Hornburger P."/>
            <person name="Mueller R.-W."/>
            <person name="Bruemmer F."/>
            <person name="Labrenz M."/>
            <person name="Spormann A.M."/>
            <person name="Op den Camp H."/>
            <person name="Overmann J."/>
            <person name="Amann R."/>
            <person name="Jetten M.S.M."/>
            <person name="Mascher T."/>
            <person name="Medema M.H."/>
            <person name="Devos D.P."/>
            <person name="Kaster A.-K."/>
            <person name="Ovreas L."/>
            <person name="Rohde M."/>
            <person name="Galperin M.Y."/>
            <person name="Jogler C."/>
        </authorList>
    </citation>
    <scope>NUCLEOTIDE SEQUENCE [LARGE SCALE GENOMIC DNA]</scope>
    <source>
        <strain evidence="12 13">Pla163</strain>
    </source>
</reference>
<proteinExistence type="inferred from homology"/>
<comment type="subcellular location">
    <subcellularLocation>
        <location evidence="8">Cytoplasm</location>
    </subcellularLocation>
</comment>
<feature type="region of interest" description="Disordered" evidence="9">
    <location>
        <begin position="115"/>
        <end position="147"/>
    </location>
</feature>
<dbReference type="EC" id="3.6.5.-" evidence="8"/>
<comment type="similarity">
    <text evidence="1 8">Belongs to the TRAFAC class OBG-HflX-like GTPase superfamily. OBG GTPase family.</text>
</comment>
<dbReference type="Gene3D" id="2.70.210.12">
    <property type="entry name" value="GTP1/OBG domain"/>
    <property type="match status" value="1"/>
</dbReference>
<dbReference type="PRINTS" id="PR00326">
    <property type="entry name" value="GTP1OBG"/>
</dbReference>
<feature type="binding site" evidence="8">
    <location>
        <begin position="212"/>
        <end position="215"/>
    </location>
    <ligand>
        <name>GTP</name>
        <dbReference type="ChEBI" id="CHEBI:37565"/>
    </ligand>
</feature>
<dbReference type="CDD" id="cd01898">
    <property type="entry name" value="Obg"/>
    <property type="match status" value="1"/>
</dbReference>
<feature type="binding site" evidence="8">
    <location>
        <position position="192"/>
    </location>
    <ligand>
        <name>Mg(2+)</name>
        <dbReference type="ChEBI" id="CHEBI:18420"/>
    </ligand>
</feature>
<dbReference type="OrthoDB" id="9807318at2"/>
<dbReference type="SUPFAM" id="SSF82051">
    <property type="entry name" value="Obg GTP-binding protein N-terminal domain"/>
    <property type="match status" value="1"/>
</dbReference>
<dbReference type="InterPro" id="IPR027417">
    <property type="entry name" value="P-loop_NTPase"/>
</dbReference>
<dbReference type="InterPro" id="IPR006169">
    <property type="entry name" value="GTP1_OBG_dom"/>
</dbReference>
<keyword evidence="13" id="KW-1185">Reference proteome</keyword>
<protein>
    <recommendedName>
        <fullName evidence="8">GTPase Obg</fullName>
        <ecNumber evidence="8">3.6.5.-</ecNumber>
    </recommendedName>
    <alternativeName>
        <fullName evidence="8">GTP-binding protein Obg</fullName>
    </alternativeName>
</protein>
<feature type="domain" description="OBG-type G" evidence="10">
    <location>
        <begin position="159"/>
        <end position="327"/>
    </location>
</feature>
<dbReference type="InterPro" id="IPR006073">
    <property type="entry name" value="GTP-bd"/>
</dbReference>
<evidence type="ECO:0000256" key="5">
    <source>
        <dbReference type="ARBA" id="ARBA00022801"/>
    </source>
</evidence>
<dbReference type="RefSeq" id="WP_145189639.1">
    <property type="nucleotide sequence ID" value="NZ_CP036290.1"/>
</dbReference>
<keyword evidence="6 8" id="KW-0460">Magnesium</keyword>
<dbReference type="PROSITE" id="PS51710">
    <property type="entry name" value="G_OBG"/>
    <property type="match status" value="1"/>
</dbReference>
<dbReference type="PROSITE" id="PS00905">
    <property type="entry name" value="GTP1_OBG"/>
    <property type="match status" value="1"/>
</dbReference>
<dbReference type="GO" id="GO:0005737">
    <property type="term" value="C:cytoplasm"/>
    <property type="evidence" value="ECO:0007669"/>
    <property type="project" value="UniProtKB-SubCell"/>
</dbReference>